<dbReference type="PANTHER" id="PTHR36505">
    <property type="entry name" value="BLR1072 PROTEIN"/>
    <property type="match status" value="1"/>
</dbReference>
<keyword evidence="4" id="KW-1185">Reference proteome</keyword>
<evidence type="ECO:0000256" key="1">
    <source>
        <dbReference type="SAM" id="MobiDB-lite"/>
    </source>
</evidence>
<dbReference type="EMBL" id="BSOO01000017">
    <property type="protein sequence ID" value="GLR48040.1"/>
    <property type="molecule type" value="Genomic_DNA"/>
</dbReference>
<evidence type="ECO:0000259" key="2">
    <source>
        <dbReference type="Pfam" id="PF05239"/>
    </source>
</evidence>
<dbReference type="RefSeq" id="WP_051676548.1">
    <property type="nucleotide sequence ID" value="NZ_BSOO01000017.1"/>
</dbReference>
<comment type="caution">
    <text evidence="3">The sequence shown here is derived from an EMBL/GenBank/DDBJ whole genome shotgun (WGS) entry which is preliminary data.</text>
</comment>
<evidence type="ECO:0000313" key="3">
    <source>
        <dbReference type="EMBL" id="GLR48040.1"/>
    </source>
</evidence>
<dbReference type="Proteomes" id="UP001156703">
    <property type="component" value="Unassembled WGS sequence"/>
</dbReference>
<dbReference type="Pfam" id="PF05239">
    <property type="entry name" value="PRC"/>
    <property type="match status" value="1"/>
</dbReference>
<name>A0ABQ5Z5J6_9SPHN</name>
<feature type="region of interest" description="Disordered" evidence="1">
    <location>
        <begin position="21"/>
        <end position="62"/>
    </location>
</feature>
<proteinExistence type="predicted"/>
<dbReference type="SUPFAM" id="SSF50346">
    <property type="entry name" value="PRC-barrel domain"/>
    <property type="match status" value="1"/>
</dbReference>
<reference evidence="4" key="1">
    <citation type="journal article" date="2019" name="Int. J. Syst. Evol. Microbiol.">
        <title>The Global Catalogue of Microorganisms (GCM) 10K type strain sequencing project: providing services to taxonomists for standard genome sequencing and annotation.</title>
        <authorList>
            <consortium name="The Broad Institute Genomics Platform"/>
            <consortium name="The Broad Institute Genome Sequencing Center for Infectious Disease"/>
            <person name="Wu L."/>
            <person name="Ma J."/>
        </authorList>
    </citation>
    <scope>NUCLEOTIDE SEQUENCE [LARGE SCALE GENOMIC DNA]</scope>
    <source>
        <strain evidence="4">NBRC 102146</strain>
    </source>
</reference>
<accession>A0ABQ5Z5J6</accession>
<sequence>MAYDDYRDDDLRAADDRRFRDDPDRLRDRDRGFFRSGRDDRDPASRRDWDRDDRRAPIPTDETRDLIASRKVEGTAVYGRDGNRLGTIKTLMIDKVRGTIRYAVLAHGTGFLGFDEQLFPVQWDELRYDERRGGYLVDFTGEDVAYTLERRQRQRGGSARDIDRDWRR</sequence>
<dbReference type="InterPro" id="IPR027275">
    <property type="entry name" value="PRC-brl_dom"/>
</dbReference>
<dbReference type="PANTHER" id="PTHR36505:SF1">
    <property type="entry name" value="BLR1072 PROTEIN"/>
    <property type="match status" value="1"/>
</dbReference>
<protein>
    <recommendedName>
        <fullName evidence="2">PRC-barrel domain-containing protein</fullName>
    </recommendedName>
</protein>
<gene>
    <name evidence="3" type="ORF">GCM10007925_17530</name>
</gene>
<organism evidence="3 4">
    <name type="scientific">Sphingomonas astaxanthinifaciens DSM 22298</name>
    <dbReference type="NCBI Taxonomy" id="1123267"/>
    <lineage>
        <taxon>Bacteria</taxon>
        <taxon>Pseudomonadati</taxon>
        <taxon>Pseudomonadota</taxon>
        <taxon>Alphaproteobacteria</taxon>
        <taxon>Sphingomonadales</taxon>
        <taxon>Sphingomonadaceae</taxon>
        <taxon>Sphingomonas</taxon>
    </lineage>
</organism>
<dbReference type="Gene3D" id="2.30.30.240">
    <property type="entry name" value="PRC-barrel domain"/>
    <property type="match status" value="1"/>
</dbReference>
<dbReference type="InterPro" id="IPR011033">
    <property type="entry name" value="PRC_barrel-like_sf"/>
</dbReference>
<evidence type="ECO:0000313" key="4">
    <source>
        <dbReference type="Proteomes" id="UP001156703"/>
    </source>
</evidence>
<feature type="domain" description="PRC-barrel" evidence="2">
    <location>
        <begin position="66"/>
        <end position="143"/>
    </location>
</feature>